<sequence length="195" mass="22163">MLEGLSKVESSVNDVKEVAIKTDNDIKKMLIPTPYKPRNAEILGLLSTEVYENIKTPKSSPIKTKYNSLIRQFNLDNIILNGKERILTPGIWCLLTRKDVPKQSEYNNEDFNKYAKILIETDSIYQNNDRSTGKDKSSGDDRYMKLISPIWKAAISNKNAKENKTPTIPKENLNPTIPIENKGAGLMNYTNNEIE</sequence>
<protein>
    <recommendedName>
        <fullName evidence="1">DUF8207 domain-containing protein</fullName>
    </recommendedName>
</protein>
<feature type="domain" description="DUF8207" evidence="1">
    <location>
        <begin position="72"/>
        <end position="151"/>
    </location>
</feature>
<dbReference type="InterPro" id="IPR058520">
    <property type="entry name" value="DUF8207"/>
</dbReference>
<gene>
    <name evidence="2" type="ORF">PSTG_17938</name>
</gene>
<organism evidence="2 3">
    <name type="scientific">Puccinia striiformis f. sp. tritici PST-78</name>
    <dbReference type="NCBI Taxonomy" id="1165861"/>
    <lineage>
        <taxon>Eukaryota</taxon>
        <taxon>Fungi</taxon>
        <taxon>Dikarya</taxon>
        <taxon>Basidiomycota</taxon>
        <taxon>Pucciniomycotina</taxon>
        <taxon>Pucciniomycetes</taxon>
        <taxon>Pucciniales</taxon>
        <taxon>Pucciniaceae</taxon>
        <taxon>Puccinia</taxon>
    </lineage>
</organism>
<dbReference type="PANTHER" id="PTHR35374">
    <property type="entry name" value="CYCLIN-DEPENDENT KINASE 11A-LIKE"/>
    <property type="match status" value="1"/>
</dbReference>
<name>A0A0L0UPD0_9BASI</name>
<evidence type="ECO:0000259" key="1">
    <source>
        <dbReference type="Pfam" id="PF26634"/>
    </source>
</evidence>
<dbReference type="AlphaFoldDB" id="A0A0L0UPD0"/>
<evidence type="ECO:0000313" key="3">
    <source>
        <dbReference type="Proteomes" id="UP000054564"/>
    </source>
</evidence>
<dbReference type="PANTHER" id="PTHR35374:SF1">
    <property type="entry name" value="PROTEIN KINASE DOMAIN-CONTAINING PROTEIN"/>
    <property type="match status" value="1"/>
</dbReference>
<dbReference type="Proteomes" id="UP000054564">
    <property type="component" value="Unassembled WGS sequence"/>
</dbReference>
<dbReference type="EMBL" id="AJIL01001260">
    <property type="protein sequence ID" value="KNE88644.1"/>
    <property type="molecule type" value="Genomic_DNA"/>
</dbReference>
<comment type="caution">
    <text evidence="2">The sequence shown here is derived from an EMBL/GenBank/DDBJ whole genome shotgun (WGS) entry which is preliminary data.</text>
</comment>
<proteinExistence type="predicted"/>
<dbReference type="Pfam" id="PF26634">
    <property type="entry name" value="DUF8207"/>
    <property type="match status" value="1"/>
</dbReference>
<accession>A0A0L0UPD0</accession>
<reference evidence="3" key="1">
    <citation type="submission" date="2014-03" db="EMBL/GenBank/DDBJ databases">
        <title>The Genome Sequence of Puccinia striiformis f. sp. tritici PST-78.</title>
        <authorList>
            <consortium name="The Broad Institute Genome Sequencing Platform"/>
            <person name="Cuomo C."/>
            <person name="Hulbert S."/>
            <person name="Chen X."/>
            <person name="Walker B."/>
            <person name="Young S.K."/>
            <person name="Zeng Q."/>
            <person name="Gargeya S."/>
            <person name="Fitzgerald M."/>
            <person name="Haas B."/>
            <person name="Abouelleil A."/>
            <person name="Alvarado L."/>
            <person name="Arachchi H.M."/>
            <person name="Berlin A.M."/>
            <person name="Chapman S.B."/>
            <person name="Goldberg J."/>
            <person name="Griggs A."/>
            <person name="Gujja S."/>
            <person name="Hansen M."/>
            <person name="Howarth C."/>
            <person name="Imamovic A."/>
            <person name="Larimer J."/>
            <person name="McCowan C."/>
            <person name="Montmayeur A."/>
            <person name="Murphy C."/>
            <person name="Neiman D."/>
            <person name="Pearson M."/>
            <person name="Priest M."/>
            <person name="Roberts A."/>
            <person name="Saif S."/>
            <person name="Shea T."/>
            <person name="Sisk P."/>
            <person name="Sykes S."/>
            <person name="Wortman J."/>
            <person name="Nusbaum C."/>
            <person name="Birren B."/>
        </authorList>
    </citation>
    <scope>NUCLEOTIDE SEQUENCE [LARGE SCALE GENOMIC DNA]</scope>
    <source>
        <strain evidence="3">race PST-78</strain>
    </source>
</reference>
<evidence type="ECO:0000313" key="2">
    <source>
        <dbReference type="EMBL" id="KNE88644.1"/>
    </source>
</evidence>
<keyword evidence="3" id="KW-1185">Reference proteome</keyword>